<dbReference type="AlphaFoldDB" id="A0A7G9QKV4"/>
<evidence type="ECO:0000313" key="1">
    <source>
        <dbReference type="EMBL" id="QNN43979.1"/>
    </source>
</evidence>
<accession>A0A7G9QKV4</accession>
<dbReference type="EMBL" id="CP060723">
    <property type="protein sequence ID" value="QNN43979.1"/>
    <property type="molecule type" value="Genomic_DNA"/>
</dbReference>
<organism evidence="1 2">
    <name type="scientific">Pedobacter roseus</name>
    <dbReference type="NCBI Taxonomy" id="336820"/>
    <lineage>
        <taxon>Bacteria</taxon>
        <taxon>Pseudomonadati</taxon>
        <taxon>Bacteroidota</taxon>
        <taxon>Sphingobacteriia</taxon>
        <taxon>Sphingobacteriales</taxon>
        <taxon>Sphingobacteriaceae</taxon>
        <taxon>Pedobacter</taxon>
    </lineage>
</organism>
<name>A0A7G9QKV4_9SPHI</name>
<gene>
    <name evidence="1" type="ORF">H9L23_07830</name>
</gene>
<dbReference type="Proteomes" id="UP000515806">
    <property type="component" value="Chromosome"/>
</dbReference>
<protein>
    <submittedName>
        <fullName evidence="1">Uncharacterized protein</fullName>
    </submittedName>
</protein>
<keyword evidence="2" id="KW-1185">Reference proteome</keyword>
<dbReference type="RefSeq" id="WP_187594434.1">
    <property type="nucleotide sequence ID" value="NZ_CP060723.1"/>
</dbReference>
<dbReference type="KEGG" id="proe:H9L23_07830"/>
<proteinExistence type="predicted"/>
<reference evidence="1 2" key="1">
    <citation type="submission" date="2020-08" db="EMBL/GenBank/DDBJ databases">
        <title>Genome sequence of Pedobacter roseus KACC 11594T.</title>
        <authorList>
            <person name="Hyun D.-W."/>
            <person name="Bae J.-W."/>
        </authorList>
    </citation>
    <scope>NUCLEOTIDE SEQUENCE [LARGE SCALE GENOMIC DNA]</scope>
    <source>
        <strain evidence="1 2">KACC 11594</strain>
    </source>
</reference>
<sequence>MRIFLDAATKQISAEIIEVLPDPIALQLGKIKNLQSFTGKVFRYDLGYRFKGGSIISAGKTTGEIRPGPAPMSDLLMGKLQNPNLKGSSPKDPLMLITESCGWSQEWYIDGEGGLTIHSYMSCSYNFYQDMMWSISDDFGGGGGGGEYYYEYGSGGSGSTGPVNPAVPEPSNLPMEDAKPVDPKKMMDCFSLITTPNAAFTVRVLVLEPFAGTSFNVGPNSFGHVAIQLSKTGNGQTITQTMGLYPTGTGIDKLESRGQILDNGDMRYELSATYAVTGETFGKLINYISGERKDYHFTDFNCASYVYQAGQAAGIPIPNPITPVGISGPGGAGFADTPAGMAAALREQKFKNPAMDLNQGGGTIGPSKGPCK</sequence>
<evidence type="ECO:0000313" key="2">
    <source>
        <dbReference type="Proteomes" id="UP000515806"/>
    </source>
</evidence>